<dbReference type="AlphaFoldDB" id="A0A1F6C6R9"/>
<protein>
    <recommendedName>
        <fullName evidence="3">50S ribosomal protein L7/L12</fullName>
    </recommendedName>
</protein>
<accession>A0A1F6C6R9</accession>
<feature type="non-terminal residue" evidence="1">
    <location>
        <position position="1"/>
    </location>
</feature>
<proteinExistence type="predicted"/>
<dbReference type="Proteomes" id="UP000178249">
    <property type="component" value="Unassembled WGS sequence"/>
</dbReference>
<evidence type="ECO:0000313" key="1">
    <source>
        <dbReference type="EMBL" id="OGG44782.1"/>
    </source>
</evidence>
<sequence>NKIIVKVLLPSMTDSSNKNDKLVTIKQLIEGAKENISTALHMLSQFTGSADFIQDKAAHMPHTEVAASSERILEGLFNGQHMIDAGGKVYTVPANYASKSKLVEGDRMKLTITPDGKFMYKQIAPVPRKRIVGTLIKDPLTKEFQASAEGNVYHILIASITYFKGEEGDEIVLLVPQDHPAKWAAVENIIHSKPPSFSQAPDASAATVVEEKKI</sequence>
<evidence type="ECO:0008006" key="3">
    <source>
        <dbReference type="Google" id="ProtNLM"/>
    </source>
</evidence>
<comment type="caution">
    <text evidence="1">The sequence shown here is derived from an EMBL/GenBank/DDBJ whole genome shotgun (WGS) entry which is preliminary data.</text>
</comment>
<evidence type="ECO:0000313" key="2">
    <source>
        <dbReference type="Proteomes" id="UP000178249"/>
    </source>
</evidence>
<reference evidence="1 2" key="1">
    <citation type="journal article" date="2016" name="Nat. Commun.">
        <title>Thousands of microbial genomes shed light on interconnected biogeochemical processes in an aquifer system.</title>
        <authorList>
            <person name="Anantharaman K."/>
            <person name="Brown C.T."/>
            <person name="Hug L.A."/>
            <person name="Sharon I."/>
            <person name="Castelle C.J."/>
            <person name="Probst A.J."/>
            <person name="Thomas B.C."/>
            <person name="Singh A."/>
            <person name="Wilkins M.J."/>
            <person name="Karaoz U."/>
            <person name="Brodie E.L."/>
            <person name="Williams K.H."/>
            <person name="Hubbard S.S."/>
            <person name="Banfield J.F."/>
        </authorList>
    </citation>
    <scope>NUCLEOTIDE SEQUENCE [LARGE SCALE GENOMIC DNA]</scope>
</reference>
<name>A0A1F6C6R9_9BACT</name>
<organism evidence="1 2">
    <name type="scientific">Candidatus Kaiserbacteria bacterium RIFCSPHIGHO2_01_FULL_48_10</name>
    <dbReference type="NCBI Taxonomy" id="1798476"/>
    <lineage>
        <taxon>Bacteria</taxon>
        <taxon>Candidatus Kaiseribacteriota</taxon>
    </lineage>
</organism>
<dbReference type="EMBL" id="MFKP01000002">
    <property type="protein sequence ID" value="OGG44782.1"/>
    <property type="molecule type" value="Genomic_DNA"/>
</dbReference>
<gene>
    <name evidence="1" type="ORF">A2841_02290</name>
</gene>